<gene>
    <name evidence="2" type="ORF">BU26DRAFT_556085</name>
</gene>
<dbReference type="InterPro" id="IPR019711">
    <property type="entry name" value="ATP_synth_F0_suH"/>
</dbReference>
<dbReference type="PANTHER" id="PTHR28207:SF1">
    <property type="entry name" value="ATP SYNTHASE SUBUNIT H, MITOCHONDRIAL"/>
    <property type="match status" value="1"/>
</dbReference>
<dbReference type="OrthoDB" id="274752at2759"/>
<sequence length="127" mass="14040">MLAQSIRASRQTLARVARQQSAFVARRTFIVPTAVRQADLVQEMYLRELKSYKPLQVKASDAEGHVQKFAVPKPPPSPEEGDLASELKAYETQQVELEGAATGEEGAAPVEEDWFVEEEEETATAAH</sequence>
<evidence type="ECO:0000313" key="3">
    <source>
        <dbReference type="Proteomes" id="UP000800094"/>
    </source>
</evidence>
<dbReference type="Proteomes" id="UP000800094">
    <property type="component" value="Unassembled WGS sequence"/>
</dbReference>
<feature type="compositionally biased region" description="Low complexity" evidence="1">
    <location>
        <begin position="97"/>
        <end position="109"/>
    </location>
</feature>
<dbReference type="PANTHER" id="PTHR28207">
    <property type="entry name" value="ATP SYNTHASE SUBUNIT H, MITOCHONDRIAL"/>
    <property type="match status" value="1"/>
</dbReference>
<evidence type="ECO:0000313" key="2">
    <source>
        <dbReference type="EMBL" id="KAF2241596.1"/>
    </source>
</evidence>
<dbReference type="RefSeq" id="XP_033676600.1">
    <property type="nucleotide sequence ID" value="XM_033832359.1"/>
</dbReference>
<proteinExistence type="predicted"/>
<dbReference type="GeneID" id="54585689"/>
<dbReference type="AlphaFoldDB" id="A0A6A6HU11"/>
<feature type="compositionally biased region" description="Acidic residues" evidence="1">
    <location>
        <begin position="110"/>
        <end position="127"/>
    </location>
</feature>
<protein>
    <submittedName>
        <fullName evidence="2">Mitochondrial F1F0 ATP synthase-like protein subunit Atp14</fullName>
    </submittedName>
</protein>
<keyword evidence="3" id="KW-1185">Reference proteome</keyword>
<dbReference type="EMBL" id="ML987211">
    <property type="protein sequence ID" value="KAF2241596.1"/>
    <property type="molecule type" value="Genomic_DNA"/>
</dbReference>
<name>A0A6A6HU11_9PLEO</name>
<dbReference type="Pfam" id="PF10775">
    <property type="entry name" value="ATP_sub_h"/>
    <property type="match status" value="1"/>
</dbReference>
<accession>A0A6A6HU11</accession>
<dbReference type="GO" id="GO:0046933">
    <property type="term" value="F:proton-transporting ATP synthase activity, rotational mechanism"/>
    <property type="evidence" value="ECO:0007669"/>
    <property type="project" value="TreeGrafter"/>
</dbReference>
<evidence type="ECO:0000256" key="1">
    <source>
        <dbReference type="SAM" id="MobiDB-lite"/>
    </source>
</evidence>
<reference evidence="2" key="1">
    <citation type="journal article" date="2020" name="Stud. Mycol.">
        <title>101 Dothideomycetes genomes: a test case for predicting lifestyles and emergence of pathogens.</title>
        <authorList>
            <person name="Haridas S."/>
            <person name="Albert R."/>
            <person name="Binder M."/>
            <person name="Bloem J."/>
            <person name="Labutti K."/>
            <person name="Salamov A."/>
            <person name="Andreopoulos B."/>
            <person name="Baker S."/>
            <person name="Barry K."/>
            <person name="Bills G."/>
            <person name="Bluhm B."/>
            <person name="Cannon C."/>
            <person name="Castanera R."/>
            <person name="Culley D."/>
            <person name="Daum C."/>
            <person name="Ezra D."/>
            <person name="Gonzalez J."/>
            <person name="Henrissat B."/>
            <person name="Kuo A."/>
            <person name="Liang C."/>
            <person name="Lipzen A."/>
            <person name="Lutzoni F."/>
            <person name="Magnuson J."/>
            <person name="Mondo S."/>
            <person name="Nolan M."/>
            <person name="Ohm R."/>
            <person name="Pangilinan J."/>
            <person name="Park H.-J."/>
            <person name="Ramirez L."/>
            <person name="Alfaro M."/>
            <person name="Sun H."/>
            <person name="Tritt A."/>
            <person name="Yoshinaga Y."/>
            <person name="Zwiers L.-H."/>
            <person name="Turgeon B."/>
            <person name="Goodwin S."/>
            <person name="Spatafora J."/>
            <person name="Crous P."/>
            <person name="Grigoriev I."/>
        </authorList>
    </citation>
    <scope>NUCLEOTIDE SEQUENCE</scope>
    <source>
        <strain evidence="2">CBS 122368</strain>
    </source>
</reference>
<organism evidence="2 3">
    <name type="scientific">Trematosphaeria pertusa</name>
    <dbReference type="NCBI Taxonomy" id="390896"/>
    <lineage>
        <taxon>Eukaryota</taxon>
        <taxon>Fungi</taxon>
        <taxon>Dikarya</taxon>
        <taxon>Ascomycota</taxon>
        <taxon>Pezizomycotina</taxon>
        <taxon>Dothideomycetes</taxon>
        <taxon>Pleosporomycetidae</taxon>
        <taxon>Pleosporales</taxon>
        <taxon>Massarineae</taxon>
        <taxon>Trematosphaeriaceae</taxon>
        <taxon>Trematosphaeria</taxon>
    </lineage>
</organism>
<feature type="region of interest" description="Disordered" evidence="1">
    <location>
        <begin position="97"/>
        <end position="127"/>
    </location>
</feature>